<dbReference type="PROSITE" id="PS00678">
    <property type="entry name" value="WD_REPEATS_1"/>
    <property type="match status" value="1"/>
</dbReference>
<evidence type="ECO:0000256" key="1">
    <source>
        <dbReference type="ARBA" id="ARBA00022574"/>
    </source>
</evidence>
<evidence type="ECO:0000313" key="10">
    <source>
        <dbReference type="Proteomes" id="UP000265100"/>
    </source>
</evidence>
<dbReference type="Pfam" id="PF00400">
    <property type="entry name" value="WD40"/>
    <property type="match status" value="1"/>
</dbReference>
<dbReference type="Gene3D" id="1.25.40.980">
    <property type="match status" value="1"/>
</dbReference>
<dbReference type="Pfam" id="PF23777">
    <property type="entry name" value="GEMI5_RBS"/>
    <property type="match status" value="1"/>
</dbReference>
<keyword evidence="1 3" id="KW-0853">WD repeat</keyword>
<dbReference type="SUPFAM" id="SSF50978">
    <property type="entry name" value="WD40 repeat-like"/>
    <property type="match status" value="2"/>
</dbReference>
<evidence type="ECO:0000259" key="7">
    <source>
        <dbReference type="Pfam" id="PF23775"/>
    </source>
</evidence>
<dbReference type="InterPro" id="IPR020472">
    <property type="entry name" value="WD40_PAC1"/>
</dbReference>
<reference evidence="9" key="4">
    <citation type="submission" date="2025-09" db="UniProtKB">
        <authorList>
            <consortium name="Ensembl"/>
        </authorList>
    </citation>
    <scope>IDENTIFICATION</scope>
</reference>
<dbReference type="InterPro" id="IPR001680">
    <property type="entry name" value="WD40_rpt"/>
</dbReference>
<dbReference type="InterPro" id="IPR056424">
    <property type="entry name" value="Beta-prop_GEMI5_2nd"/>
</dbReference>
<feature type="region of interest" description="Disordered" evidence="4">
    <location>
        <begin position="715"/>
        <end position="816"/>
    </location>
</feature>
<feature type="region of interest" description="Disordered" evidence="4">
    <location>
        <begin position="1366"/>
        <end position="1413"/>
    </location>
</feature>
<dbReference type="Pfam" id="PF23775">
    <property type="entry name" value="Beta-prop_RIG_2nd"/>
    <property type="match status" value="1"/>
</dbReference>
<dbReference type="GO" id="GO:0003730">
    <property type="term" value="F:mRNA 3'-UTR binding"/>
    <property type="evidence" value="ECO:0007669"/>
    <property type="project" value="TreeGrafter"/>
</dbReference>
<feature type="repeat" description="WD" evidence="3">
    <location>
        <begin position="222"/>
        <end position="245"/>
    </location>
</feature>
<evidence type="ECO:0000259" key="6">
    <source>
        <dbReference type="Pfam" id="PF23774"/>
    </source>
</evidence>
<dbReference type="STRING" id="8154.ENSACLP00000036743"/>
<dbReference type="InterPro" id="IPR056432">
    <property type="entry name" value="Beta-prop_GEMI5_1st"/>
</dbReference>
<dbReference type="PANTHER" id="PTHR46362">
    <property type="entry name" value="GEM-ASSOCIATED PROTEIN 5"/>
    <property type="match status" value="1"/>
</dbReference>
<dbReference type="Gene3D" id="2.130.10.10">
    <property type="entry name" value="YVTN repeat-like/Quinoprotein amine dehydrogenase"/>
    <property type="match status" value="2"/>
</dbReference>
<feature type="compositionally biased region" description="Acidic residues" evidence="4">
    <location>
        <begin position="1401"/>
        <end position="1413"/>
    </location>
</feature>
<dbReference type="GO" id="GO:0070657">
    <property type="term" value="P:neuromast regeneration"/>
    <property type="evidence" value="ECO:0007669"/>
    <property type="project" value="Ensembl"/>
</dbReference>
<dbReference type="Ensembl" id="ENSACLT00000037616.2">
    <property type="protein sequence ID" value="ENSACLP00000036743.1"/>
    <property type="gene ID" value="ENSACLG00000024886.2"/>
</dbReference>
<keyword evidence="10" id="KW-1185">Reference proteome</keyword>
<dbReference type="InterPro" id="IPR019775">
    <property type="entry name" value="WD40_repeat_CS"/>
</dbReference>
<dbReference type="GO" id="GO:0032797">
    <property type="term" value="C:SMN complex"/>
    <property type="evidence" value="ECO:0007669"/>
    <property type="project" value="TreeGrafter"/>
</dbReference>
<gene>
    <name evidence="9" type="primary">GEMIN5</name>
</gene>
<evidence type="ECO:0000256" key="3">
    <source>
        <dbReference type="PROSITE-ProRule" id="PRU00221"/>
    </source>
</evidence>
<feature type="compositionally biased region" description="Basic residues" evidence="4">
    <location>
        <begin position="716"/>
        <end position="726"/>
    </location>
</feature>
<feature type="compositionally biased region" description="Polar residues" evidence="4">
    <location>
        <begin position="1389"/>
        <end position="1400"/>
    </location>
</feature>
<proteinExistence type="predicted"/>
<evidence type="ECO:0000256" key="2">
    <source>
        <dbReference type="ARBA" id="ARBA00022737"/>
    </source>
</evidence>
<feature type="domain" description="Gem-associated protein 5 second beta-propeller" evidence="7">
    <location>
        <begin position="373"/>
        <end position="684"/>
    </location>
</feature>
<keyword evidence="2" id="KW-0677">Repeat</keyword>
<dbReference type="PROSITE" id="PS50082">
    <property type="entry name" value="WD_REPEATS_2"/>
    <property type="match status" value="4"/>
</dbReference>
<feature type="compositionally biased region" description="Low complexity" evidence="4">
    <location>
        <begin position="767"/>
        <end position="778"/>
    </location>
</feature>
<feature type="repeat" description="WD" evidence="3">
    <location>
        <begin position="659"/>
        <end position="701"/>
    </location>
</feature>
<dbReference type="Pfam" id="PF23770">
    <property type="entry name" value="Beta-prop_RIG_1st"/>
    <property type="match status" value="1"/>
</dbReference>
<dbReference type="PRINTS" id="PR00320">
    <property type="entry name" value="GPROTEINBRPT"/>
</dbReference>
<dbReference type="InterPro" id="IPR056420">
    <property type="entry name" value="GEMI5_RBS"/>
</dbReference>
<feature type="domain" description="Gem-associated protein 5 RBS" evidence="8">
    <location>
        <begin position="1144"/>
        <end position="1477"/>
    </location>
</feature>
<dbReference type="OMA" id="YWFNRND"/>
<evidence type="ECO:0000256" key="4">
    <source>
        <dbReference type="SAM" id="MobiDB-lite"/>
    </source>
</evidence>
<name>A0A3P8R4G4_ASTCA</name>
<dbReference type="GeneTree" id="ENSGT00620000088064"/>
<dbReference type="Bgee" id="ENSACLG00000024886">
    <property type="expression patterns" value="Expressed in testis and 6 other cell types or tissues"/>
</dbReference>
<dbReference type="InterPro" id="IPR036322">
    <property type="entry name" value="WD40_repeat_dom_sf"/>
</dbReference>
<accession>A0A3P8R4G4</accession>
<dbReference type="GO" id="GO:0000387">
    <property type="term" value="P:spliceosomal snRNP assembly"/>
    <property type="evidence" value="ECO:0007669"/>
    <property type="project" value="TreeGrafter"/>
</dbReference>
<feature type="domain" description="Gem-associated protein 5 first beta-propeller" evidence="5">
    <location>
        <begin position="56"/>
        <end position="201"/>
    </location>
</feature>
<sequence length="1491" mass="163426">MRERSLPASPNWYCSRCSDVSSSGLLGVGAKNIIYLIDVSVSSCRVAGELVGHKDLVSGFSFCQHAGQSHICVSSSSDGSVRFWDSSSKTLIREHTAHQSSVSALHWSPVDKNLVVSGDEKGVVVCHWYHTGDTTSFFPEPRTIFCLTCSPHTWNYVAVGYKDGMIVLIDVSKKGEVIHRLRGHDDEIHALAWSPLAHEDALYTRPEDGEATNGVSGGGGCYLASGSKDQTVRLWSTAKGKGVMTLKLPYLKRRGTAVDPGVKERLWLSVHWPKGRPTQLVSSCFSGELVMWDLTKTGKQRWTLFGTSSEGQNHSRIVFNMSSVHLQDGRELLISTSMDREVKCWDLASLECCWTLPTLGGFVYALTFSPVGTGCLALGVGDNMIRVWNTLTTQNKYDVRSFWQGIKSKVTALAWHPTKEGSLSFGTDDGKVGIYDVFSNKPPQISSSYHRKTVYTLAWGPPVPPMSFGTAGGKPSFSLYSCAGEGVILQHDPYKLNGEASDIDKLIRDTNDIKHKLSPHTDLSWKPDGKVVAIGNEDGCIDVYQAPSLKLLCSIQQHHKIINTLRWHHDHSSALELHCLLASGSSNAIVYVHDLRSVIENPPESPVVLTEPYRRLCGHTAKITSMAWSPHHNARLVTVSYDGTAQVWDVLEEAAVSNYRGHVGYLLCVDWSPVDPDVIWTGGKDFTLQEWSVSKQEFTKPPKGKKMVDLKEKMKANTKQKKKNKKAGPSGAEGAAQPEVNGAPVTIGERAVTGQGVSGEDDEDEASSTSSPAPSPATFEMQRKSSAAVKSKDKPDLTGLKKKKPRSMLPLSTSMDHRPKDELLQDCITLASVRHDNTPPTGCVPGQGDHIHLGLFADRQALYRMFDAEEEGHVEAGHFDSVVYLRLWSGDLEGALQLATEKGELNDHLLSIAPMAGFVVWSRTVEAFVKQLCLQEQYLKAASHLLSINKLYEAVDLLRSHKLYREAIALVKARLPADEPLLKELYTCWAAVLEKDGHFSAAAKCYLAADASFDAAKVIARKNDVLSLRTAASLARISGDSSLAQSLSLRCAKDLAAARDWVGAQEVLSLQDSLLVSSRSVNLGLEDELKVCETCSNPLQVHRLHLCVAELLSEMLGDSEVSPAASCASRHPWASPGERHISIMDRVRDVWEEQFAVSHQSVGALLQELKSAESPMPTANSPLRQVLLHSSLHLTCAVLSWLLADDDQLVTELWHAVAWPREAGHFCVSAELCRLLFPDGDVSVSFRKHPKVLHHTEEAAKAAASSLQAFVLYHRLYECWWRTSGGSQEIQNGLSLSLADSSPEDEMKDEVSNGGLLESAETHRPVSGSFHKLGLDPSLLLCEPHAACQATQRAVRQIQQQLAAMVQQHSQTQGGQLDSGEKRDDSPAVISTTRGSSDSQDSAEAEQGSEDPETLLSLSSKMSKHQKELAELPNTLKVYPHPDVVECCLVLLHLSKSSMSFSDSLLQEAKDLLRKYGTSPSVLKASQRFLI</sequence>
<feature type="domain" description="Gem-associated protein 5 TPR" evidence="6">
    <location>
        <begin position="853"/>
        <end position="1061"/>
    </location>
</feature>
<reference evidence="9" key="3">
    <citation type="submission" date="2025-08" db="UniProtKB">
        <authorList>
            <consortium name="Ensembl"/>
        </authorList>
    </citation>
    <scope>IDENTIFICATION</scope>
</reference>
<dbReference type="InterPro" id="IPR052640">
    <property type="entry name" value="Gemin-5"/>
</dbReference>
<evidence type="ECO:0000313" key="9">
    <source>
        <dbReference type="Ensembl" id="ENSACLP00000036743.1"/>
    </source>
</evidence>
<feature type="repeat" description="WD" evidence="3">
    <location>
        <begin position="616"/>
        <end position="658"/>
    </location>
</feature>
<reference evidence="9 10" key="1">
    <citation type="submission" date="2018-05" db="EMBL/GenBank/DDBJ databases">
        <authorList>
            <person name="Datahose"/>
        </authorList>
    </citation>
    <scope>NUCLEOTIDE SEQUENCE</scope>
</reference>
<dbReference type="InterPro" id="IPR056421">
    <property type="entry name" value="TPR_GEMI5"/>
</dbReference>
<dbReference type="GO" id="GO:0030217">
    <property type="term" value="P:T cell differentiation"/>
    <property type="evidence" value="ECO:0007669"/>
    <property type="project" value="Ensembl"/>
</dbReference>
<dbReference type="PROSITE" id="PS50294">
    <property type="entry name" value="WD_REPEATS_REGION"/>
    <property type="match status" value="1"/>
</dbReference>
<organism evidence="9 10">
    <name type="scientific">Astatotilapia calliptera</name>
    <name type="common">Eastern happy</name>
    <name type="synonym">Chromis callipterus</name>
    <dbReference type="NCBI Taxonomy" id="8154"/>
    <lineage>
        <taxon>Eukaryota</taxon>
        <taxon>Metazoa</taxon>
        <taxon>Chordata</taxon>
        <taxon>Craniata</taxon>
        <taxon>Vertebrata</taxon>
        <taxon>Euteleostomi</taxon>
        <taxon>Actinopterygii</taxon>
        <taxon>Neopterygii</taxon>
        <taxon>Teleostei</taxon>
        <taxon>Neoteleostei</taxon>
        <taxon>Acanthomorphata</taxon>
        <taxon>Ovalentaria</taxon>
        <taxon>Cichlomorphae</taxon>
        <taxon>Cichliformes</taxon>
        <taxon>Cichlidae</taxon>
        <taxon>African cichlids</taxon>
        <taxon>Pseudocrenilabrinae</taxon>
        <taxon>Haplochromini</taxon>
        <taxon>Astatotilapia</taxon>
    </lineage>
</organism>
<dbReference type="InterPro" id="IPR015943">
    <property type="entry name" value="WD40/YVTN_repeat-like_dom_sf"/>
</dbReference>
<protein>
    <submittedName>
        <fullName evidence="9">Uncharacterized protein</fullName>
    </submittedName>
</protein>
<dbReference type="Proteomes" id="UP000265100">
    <property type="component" value="Chromosome 10"/>
</dbReference>
<dbReference type="PANTHER" id="PTHR46362:SF1">
    <property type="entry name" value="GEM-ASSOCIATED PROTEIN 5"/>
    <property type="match status" value="1"/>
</dbReference>
<dbReference type="Pfam" id="PF23774">
    <property type="entry name" value="TPR_GEMI5"/>
    <property type="match status" value="1"/>
</dbReference>
<evidence type="ECO:0000259" key="5">
    <source>
        <dbReference type="Pfam" id="PF23770"/>
    </source>
</evidence>
<reference evidence="10" key="2">
    <citation type="submission" date="2023-03" db="EMBL/GenBank/DDBJ databases">
        <authorList>
            <consortium name="Wellcome Sanger Institute Data Sharing"/>
        </authorList>
    </citation>
    <scope>NUCLEOTIDE SEQUENCE [LARGE SCALE GENOMIC DNA]</scope>
</reference>
<evidence type="ECO:0000259" key="8">
    <source>
        <dbReference type="Pfam" id="PF23777"/>
    </source>
</evidence>
<feature type="repeat" description="WD" evidence="3">
    <location>
        <begin position="50"/>
        <end position="94"/>
    </location>
</feature>
<dbReference type="GO" id="GO:0005634">
    <property type="term" value="C:nucleus"/>
    <property type="evidence" value="ECO:0007669"/>
    <property type="project" value="TreeGrafter"/>
</dbReference>
<dbReference type="SMART" id="SM00320">
    <property type="entry name" value="WD40"/>
    <property type="match status" value="13"/>
</dbReference>